<dbReference type="AlphaFoldDB" id="A0A3S5CNU4"/>
<evidence type="ECO:0000313" key="1">
    <source>
        <dbReference type="EMBL" id="VEL36099.1"/>
    </source>
</evidence>
<proteinExistence type="predicted"/>
<accession>A0A3S5CNU4</accession>
<evidence type="ECO:0000313" key="2">
    <source>
        <dbReference type="Proteomes" id="UP000784294"/>
    </source>
</evidence>
<protein>
    <submittedName>
        <fullName evidence="1">Uncharacterized protein</fullName>
    </submittedName>
</protein>
<dbReference type="EMBL" id="CAAALY010251397">
    <property type="protein sequence ID" value="VEL36099.1"/>
    <property type="molecule type" value="Genomic_DNA"/>
</dbReference>
<gene>
    <name evidence="1" type="ORF">PXEA_LOCUS29539</name>
</gene>
<organism evidence="1 2">
    <name type="scientific">Protopolystoma xenopodis</name>
    <dbReference type="NCBI Taxonomy" id="117903"/>
    <lineage>
        <taxon>Eukaryota</taxon>
        <taxon>Metazoa</taxon>
        <taxon>Spiralia</taxon>
        <taxon>Lophotrochozoa</taxon>
        <taxon>Platyhelminthes</taxon>
        <taxon>Monogenea</taxon>
        <taxon>Polyopisthocotylea</taxon>
        <taxon>Polystomatidea</taxon>
        <taxon>Polystomatidae</taxon>
        <taxon>Protopolystoma</taxon>
    </lineage>
</organism>
<comment type="caution">
    <text evidence="1">The sequence shown here is derived from an EMBL/GenBank/DDBJ whole genome shotgun (WGS) entry which is preliminary data.</text>
</comment>
<keyword evidence="2" id="KW-1185">Reference proteome</keyword>
<sequence length="239" mass="25851">MPLNHTVFPPTHGLDPQLQETCSYSYSPGLLAPSVIVELPSSHANSLSSLPSTPSRHCVPNPTARINLGDDLSNNEDFHSRGTVGPLSPEFSYSECDNSSAIQCPFFVASDSAISLLPSMPRARIRRLRPEGVVNRRYVIHPSKSTGIFGLSSLLTAPSPGLLLFSSPKCSTGHAIHCRPYFSESSSSSSSSLYIPGELNAPTCIVSSDFVFAEHKFCRLRSRSTIHDQSKPLIDVGHT</sequence>
<dbReference type="Proteomes" id="UP000784294">
    <property type="component" value="Unassembled WGS sequence"/>
</dbReference>
<reference evidence="1" key="1">
    <citation type="submission" date="2018-11" db="EMBL/GenBank/DDBJ databases">
        <authorList>
            <consortium name="Pathogen Informatics"/>
        </authorList>
    </citation>
    <scope>NUCLEOTIDE SEQUENCE</scope>
</reference>
<name>A0A3S5CNU4_9PLAT</name>